<evidence type="ECO:0000313" key="3">
    <source>
        <dbReference type="Proteomes" id="UP000319852"/>
    </source>
</evidence>
<feature type="compositionally biased region" description="Low complexity" evidence="1">
    <location>
        <begin position="1267"/>
        <end position="1281"/>
    </location>
</feature>
<evidence type="ECO:0000313" key="2">
    <source>
        <dbReference type="EMBL" id="QDS99532.1"/>
    </source>
</evidence>
<dbReference type="EMBL" id="CP036263">
    <property type="protein sequence ID" value="QDS99532.1"/>
    <property type="molecule type" value="Genomic_DNA"/>
</dbReference>
<accession>A0A517MXC8</accession>
<evidence type="ECO:0008006" key="4">
    <source>
        <dbReference type="Google" id="ProtNLM"/>
    </source>
</evidence>
<protein>
    <recommendedName>
        <fullName evidence="4">Glycosyl hydrolase-like 10 domain-containing protein</fullName>
    </recommendedName>
</protein>
<dbReference type="Gene3D" id="2.60.120.260">
    <property type="entry name" value="Galactose-binding domain-like"/>
    <property type="match status" value="1"/>
</dbReference>
<feature type="region of interest" description="Disordered" evidence="1">
    <location>
        <begin position="1259"/>
        <end position="1282"/>
    </location>
</feature>
<evidence type="ECO:0000256" key="1">
    <source>
        <dbReference type="SAM" id="MobiDB-lite"/>
    </source>
</evidence>
<organism evidence="2 3">
    <name type="scientific">Adhaeretor mobilis</name>
    <dbReference type="NCBI Taxonomy" id="1930276"/>
    <lineage>
        <taxon>Bacteria</taxon>
        <taxon>Pseudomonadati</taxon>
        <taxon>Planctomycetota</taxon>
        <taxon>Planctomycetia</taxon>
        <taxon>Pirellulales</taxon>
        <taxon>Lacipirellulaceae</taxon>
        <taxon>Adhaeretor</taxon>
    </lineage>
</organism>
<dbReference type="Gene3D" id="3.20.20.80">
    <property type="entry name" value="Glycosidases"/>
    <property type="match status" value="1"/>
</dbReference>
<gene>
    <name evidence="2" type="ORF">HG15A2_28560</name>
</gene>
<sequence>MSGVVCTTIRSSKHQLWLTLCAMVTWVLVASIASETLAEDFSVREVRFRFIWGRGATQGTKQVAKWSGRILVESGSLANLQPLGTYTDEAEALRLVEGELLITPRQDRPYDGCDLTVKGTRESVVHLELTGEEEQGGAKQKEEISATLGALIDKPGRYSLSGGRGYLVIDRAPGDQLRVAVDRKSMVFSPTEDFLATLTVGSHEDLTEEKVQLQAVTKELSTERVVDQQSLEWDRSTSDSLALTFKAPREEGAYKIEFSLRGENGFATRWIGVSQGTPLLARTIELVVVDPEASLNRLTSELEEVLTIDPANPTWWQRLPKWARRTPLPGVSQPAPLGNTRLVGGSQPGMVSLPACRNEAEPYWQAFTLPVRSVDQPHVVEIALPAGRDQHLAISVIEPNAAGRVQEFGRDTGTIFTAKSALASPEGSATRRITFWPRTATPVLLVANRSSAESAEFGRLTLSQIIQKPADEKHSLTSSDQRLVAAYLDLPNLVRITGAPQRFDKSTGLSVDSWHTHLVAAQRLAQQLHSGGYNAAVITVAAEGSSLAPVAGLGTSARCNSAKLTEVDCIPRDVLELLLRIFQREGLRLIPSVQLSHALPALEQLRAEEPARHDLLVVGRTGRSYREETAVSRAEGPRYNLLSPEIQSRLEEVLLGLTDRYSGHQCLAGIGIQIAGDGYGTLPGLAWGMDDTTCARFARDTGLTIPARGPHRFDQRAQLFATTQRAEWTAWRQTMITDYYSHLATSLKKQRADWNLVLCTDRLFSGPQLEEGLQQAAVGNTTLEAELALVGIDLTRLASTKSVALLRPRKLNAGQSVQQRAVARYLNTTREMLSISENSLLSGTQLFHDRQDLRLPSFDLQSPFPGTTQLSLSSATLPTDDTARQALVEAIAGDDPEVLLTDSPFASLGDNANIEHLVATLGKLPAPKYEARREQRQPITMRVFREFESTTVCIVNDSPWPVDIALPLTSEESTSYEKLGIPAKTADYARGKLVEGNATWSFQLRPYDVSAWRFDTKRVRLDSPEIKLPEEASQQLQDRITRLEERLGRLDIRRPYPGLMSPGFEAAEQNSNGEAWQVRLGQRGSVDFRGEQRTGKRALRLVSEDAVGVAAESNSFSIPNTGRLAVGGWYRLATTDPTARLHLAIEYDVPRGVRRMHQTLGPTGEDWNECELVVEEINGTENARVRVQIHLTGQGEALVDDLELYDLQFDRNTRIELAKRVFSAKTALQQGQVTDCLRLVDGYLPRYLLANVPDAPGDITPSGLAETTPTPMSPTAPTKTPRLTDRFKKWTPRLWR</sequence>
<dbReference type="Proteomes" id="UP000319852">
    <property type="component" value="Chromosome"/>
</dbReference>
<dbReference type="KEGG" id="amob:HG15A2_28560"/>
<proteinExistence type="predicted"/>
<reference evidence="2 3" key="1">
    <citation type="submission" date="2019-02" db="EMBL/GenBank/DDBJ databases">
        <title>Deep-cultivation of Planctomycetes and their phenomic and genomic characterization uncovers novel biology.</title>
        <authorList>
            <person name="Wiegand S."/>
            <person name="Jogler M."/>
            <person name="Boedeker C."/>
            <person name="Pinto D."/>
            <person name="Vollmers J."/>
            <person name="Rivas-Marin E."/>
            <person name="Kohn T."/>
            <person name="Peeters S.H."/>
            <person name="Heuer A."/>
            <person name="Rast P."/>
            <person name="Oberbeckmann S."/>
            <person name="Bunk B."/>
            <person name="Jeske O."/>
            <person name="Meyerdierks A."/>
            <person name="Storesund J.E."/>
            <person name="Kallscheuer N."/>
            <person name="Luecker S."/>
            <person name="Lage O.M."/>
            <person name="Pohl T."/>
            <person name="Merkel B.J."/>
            <person name="Hornburger P."/>
            <person name="Mueller R.-W."/>
            <person name="Bruemmer F."/>
            <person name="Labrenz M."/>
            <person name="Spormann A.M."/>
            <person name="Op den Camp H."/>
            <person name="Overmann J."/>
            <person name="Amann R."/>
            <person name="Jetten M.S.M."/>
            <person name="Mascher T."/>
            <person name="Medema M.H."/>
            <person name="Devos D.P."/>
            <person name="Kaster A.-K."/>
            <person name="Ovreas L."/>
            <person name="Rohde M."/>
            <person name="Galperin M.Y."/>
            <person name="Jogler C."/>
        </authorList>
    </citation>
    <scope>NUCLEOTIDE SEQUENCE [LARGE SCALE GENOMIC DNA]</scope>
    <source>
        <strain evidence="2 3">HG15A2</strain>
    </source>
</reference>
<keyword evidence="3" id="KW-1185">Reference proteome</keyword>
<name>A0A517MXC8_9BACT</name>